<evidence type="ECO:0000256" key="1">
    <source>
        <dbReference type="ARBA" id="ARBA00004389"/>
    </source>
</evidence>
<evidence type="ECO:0000256" key="2">
    <source>
        <dbReference type="ARBA" id="ARBA00004687"/>
    </source>
</evidence>
<evidence type="ECO:0000256" key="11">
    <source>
        <dbReference type="SAM" id="Phobius"/>
    </source>
</evidence>
<evidence type="ECO:0000256" key="8">
    <source>
        <dbReference type="ARBA" id="ARBA00023136"/>
    </source>
</evidence>
<dbReference type="GO" id="GO:0005789">
    <property type="term" value="C:endoplasmic reticulum membrane"/>
    <property type="evidence" value="ECO:0007669"/>
    <property type="project" value="UniProtKB-SubCell"/>
</dbReference>
<evidence type="ECO:0000256" key="5">
    <source>
        <dbReference type="ARBA" id="ARBA00022692"/>
    </source>
</evidence>
<evidence type="ECO:0008006" key="13">
    <source>
        <dbReference type="Google" id="ProtNLM"/>
    </source>
</evidence>
<reference evidence="12" key="1">
    <citation type="submission" date="2021-01" db="EMBL/GenBank/DDBJ databases">
        <authorList>
            <person name="Corre E."/>
            <person name="Pelletier E."/>
            <person name="Niang G."/>
            <person name="Scheremetjew M."/>
            <person name="Finn R."/>
            <person name="Kale V."/>
            <person name="Holt S."/>
            <person name="Cochrane G."/>
            <person name="Meng A."/>
            <person name="Brown T."/>
            <person name="Cohen L."/>
        </authorList>
    </citation>
    <scope>NUCLEOTIDE SEQUENCE</scope>
    <source>
        <strain evidence="12">SAG 63-3</strain>
    </source>
</reference>
<feature type="region of interest" description="Disordered" evidence="10">
    <location>
        <begin position="256"/>
        <end position="323"/>
    </location>
</feature>
<keyword evidence="5 11" id="KW-0812">Transmembrane</keyword>
<sequence length="370" mass="41440">MKCFNKIYYIACFYILLSQILVSALINPSSLDVSRSFQCPDLLSSRLISDVLRYLPSFARVHEHYKNCLKTEIEGIGAHRSLVYNIRCSGFFDYYNSSISPQNQVIYILQPLPSDVYADPYELEQVGHKNGFQARLFGKLDLEQPSSECQPTALLLTFSSPPMMTNAVRLPDSSSSVLPRRTFSVPIHAKYPAPASGRLFQKDKAKDTCEYEEGKENDLEKRSFFEFFGLLRQVRVPPGSLMILIEDLIDDSGFGSGSGSGSNDLKSKHRDEGAAPSSASAIERRHLHVFGTPHGLGEKERQTEEDEEEEKKDQELGLGKGMIRKDDPEPLDNWVELEVPMGDLDHRGMVEWVTIGFVLTCAVAIGVASF</sequence>
<evidence type="ECO:0000256" key="3">
    <source>
        <dbReference type="ARBA" id="ARBA00010345"/>
    </source>
</evidence>
<protein>
    <recommendedName>
        <fullName evidence="13">Phosphatidylinositol-glycan biosynthesis class X protein</fullName>
    </recommendedName>
</protein>
<feature type="transmembrane region" description="Helical" evidence="11">
    <location>
        <begin position="7"/>
        <end position="26"/>
    </location>
</feature>
<evidence type="ECO:0000256" key="7">
    <source>
        <dbReference type="ARBA" id="ARBA00022989"/>
    </source>
</evidence>
<comment type="pathway">
    <text evidence="2">Glycolipid biosynthesis; glycosylphosphatidylinositol-anchor biosynthesis.</text>
</comment>
<evidence type="ECO:0000256" key="9">
    <source>
        <dbReference type="ARBA" id="ARBA00023180"/>
    </source>
</evidence>
<dbReference type="InterPro" id="IPR040039">
    <property type="entry name" value="PIGX"/>
</dbReference>
<dbReference type="AlphaFoldDB" id="A0A7S0UPW9"/>
<dbReference type="InterPro" id="IPR013233">
    <property type="entry name" value="PIG-X/PBN1"/>
</dbReference>
<dbReference type="GO" id="GO:0006506">
    <property type="term" value="P:GPI anchor biosynthetic process"/>
    <property type="evidence" value="ECO:0007669"/>
    <property type="project" value="UniProtKB-UniPathway"/>
</dbReference>
<dbReference type="UniPathway" id="UPA00196"/>
<keyword evidence="4" id="KW-0337">GPI-anchor biosynthesis</keyword>
<evidence type="ECO:0000256" key="10">
    <source>
        <dbReference type="SAM" id="MobiDB-lite"/>
    </source>
</evidence>
<organism evidence="12">
    <name type="scientific">Polytomella parva</name>
    <dbReference type="NCBI Taxonomy" id="51329"/>
    <lineage>
        <taxon>Eukaryota</taxon>
        <taxon>Viridiplantae</taxon>
        <taxon>Chlorophyta</taxon>
        <taxon>core chlorophytes</taxon>
        <taxon>Chlorophyceae</taxon>
        <taxon>CS clade</taxon>
        <taxon>Chlamydomonadales</taxon>
        <taxon>Chlamydomonadaceae</taxon>
        <taxon>Polytomella</taxon>
    </lineage>
</organism>
<dbReference type="EMBL" id="HBFM01004340">
    <property type="protein sequence ID" value="CAD8766088.1"/>
    <property type="molecule type" value="Transcribed_RNA"/>
</dbReference>
<keyword evidence="7 11" id="KW-1133">Transmembrane helix</keyword>
<comment type="subcellular location">
    <subcellularLocation>
        <location evidence="1">Endoplasmic reticulum membrane</location>
        <topology evidence="1">Single-pass membrane protein</topology>
    </subcellularLocation>
</comment>
<evidence type="ECO:0000256" key="6">
    <source>
        <dbReference type="ARBA" id="ARBA00022824"/>
    </source>
</evidence>
<keyword evidence="8 11" id="KW-0472">Membrane</keyword>
<proteinExistence type="inferred from homology"/>
<dbReference type="PANTHER" id="PTHR28650:SF1">
    <property type="entry name" value="PHOSPHATIDYLINOSITOL-GLYCAN BIOSYNTHESIS CLASS X PROTEIN"/>
    <property type="match status" value="1"/>
</dbReference>
<evidence type="ECO:0000313" key="12">
    <source>
        <dbReference type="EMBL" id="CAD8766088.1"/>
    </source>
</evidence>
<name>A0A7S0UPW9_9CHLO</name>
<evidence type="ECO:0000256" key="4">
    <source>
        <dbReference type="ARBA" id="ARBA00022502"/>
    </source>
</evidence>
<keyword evidence="6" id="KW-0256">Endoplasmic reticulum</keyword>
<gene>
    <name evidence="12" type="ORF">PPAR00522_LOCUS2478</name>
</gene>
<keyword evidence="9" id="KW-0325">Glycoprotein</keyword>
<dbReference type="Pfam" id="PF08320">
    <property type="entry name" value="PIG-X"/>
    <property type="match status" value="1"/>
</dbReference>
<dbReference type="PANTHER" id="PTHR28650">
    <property type="entry name" value="PHOSPHATIDYLINOSITOL-GLYCAN BIOSYNTHESIS CLASS X PROTEIN"/>
    <property type="match status" value="1"/>
</dbReference>
<comment type="similarity">
    <text evidence="3">Belongs to the PIGX family.</text>
</comment>
<accession>A0A7S0UPW9</accession>